<dbReference type="CDD" id="cd16321">
    <property type="entry name" value="MraZ_C"/>
    <property type="match status" value="1"/>
</dbReference>
<dbReference type="PROSITE" id="PS51740">
    <property type="entry name" value="SPOVT_ABRB"/>
    <property type="match status" value="2"/>
</dbReference>
<keyword evidence="5 7" id="KW-0238">DNA-binding</keyword>
<dbReference type="PANTHER" id="PTHR34701:SF1">
    <property type="entry name" value="TRANSCRIPTIONAL REGULATOR MRAZ"/>
    <property type="match status" value="1"/>
</dbReference>
<name>A0AAW7JWP1_9BACT</name>
<evidence type="ECO:0000256" key="4">
    <source>
        <dbReference type="ARBA" id="ARBA00023015"/>
    </source>
</evidence>
<keyword evidence="2 7" id="KW-0963">Cytoplasm</keyword>
<comment type="similarity">
    <text evidence="7">Belongs to the MraZ family.</text>
</comment>
<evidence type="ECO:0000313" key="12">
    <source>
        <dbReference type="Proteomes" id="UP001168478"/>
    </source>
</evidence>
<comment type="subcellular location">
    <subcellularLocation>
        <location evidence="7">Cytoplasm</location>
        <location evidence="7">Nucleoid</location>
    </subcellularLocation>
</comment>
<dbReference type="NCBIfam" id="NF001483">
    <property type="entry name" value="PRK00326.3-5"/>
    <property type="match status" value="1"/>
</dbReference>
<reference evidence="10" key="2">
    <citation type="submission" date="2023-08" db="EMBL/GenBank/DDBJ databases">
        <title>Identification and characterization of horizontal gene transfer across gut microbiota members of farm animals based on homology search.</title>
        <authorList>
            <person name="Schwarzerova J."/>
            <person name="Nykrynova M."/>
            <person name="Jureckova K."/>
            <person name="Cejkova D."/>
            <person name="Rychlik I."/>
        </authorList>
    </citation>
    <scope>NUCLEOTIDE SEQUENCE</scope>
    <source>
        <strain evidence="10">ET15</strain>
        <strain evidence="9">ET37</strain>
    </source>
</reference>
<dbReference type="HAMAP" id="MF_01008">
    <property type="entry name" value="MraZ"/>
    <property type="match status" value="1"/>
</dbReference>
<comment type="caution">
    <text evidence="10">The sequence shown here is derived from an EMBL/GenBank/DDBJ whole genome shotgun (WGS) entry which is preliminary data.</text>
</comment>
<proteinExistence type="inferred from homology"/>
<dbReference type="InterPro" id="IPR038619">
    <property type="entry name" value="MraZ_sf"/>
</dbReference>
<dbReference type="RefSeq" id="WP_289826139.1">
    <property type="nucleotide sequence ID" value="NZ_JAUEIE010000015.1"/>
</dbReference>
<dbReference type="Gene3D" id="3.40.1550.20">
    <property type="entry name" value="Transcriptional regulator MraZ domain"/>
    <property type="match status" value="1"/>
</dbReference>
<evidence type="ECO:0000256" key="5">
    <source>
        <dbReference type="ARBA" id="ARBA00023125"/>
    </source>
</evidence>
<protein>
    <recommendedName>
        <fullName evidence="1 7">Transcriptional regulator MraZ</fullName>
    </recommendedName>
</protein>
<dbReference type="GO" id="GO:0009295">
    <property type="term" value="C:nucleoid"/>
    <property type="evidence" value="ECO:0007669"/>
    <property type="project" value="UniProtKB-SubCell"/>
</dbReference>
<dbReference type="InterPro" id="IPR037914">
    <property type="entry name" value="SpoVT-AbrB_sf"/>
</dbReference>
<dbReference type="InterPro" id="IPR007159">
    <property type="entry name" value="SpoVT-AbrB_dom"/>
</dbReference>
<evidence type="ECO:0000256" key="6">
    <source>
        <dbReference type="ARBA" id="ARBA00023163"/>
    </source>
</evidence>
<evidence type="ECO:0000259" key="8">
    <source>
        <dbReference type="PROSITE" id="PS51740"/>
    </source>
</evidence>
<dbReference type="InterPro" id="IPR003444">
    <property type="entry name" value="MraZ"/>
</dbReference>
<evidence type="ECO:0000256" key="3">
    <source>
        <dbReference type="ARBA" id="ARBA00022737"/>
    </source>
</evidence>
<evidence type="ECO:0000256" key="2">
    <source>
        <dbReference type="ARBA" id="ARBA00022490"/>
    </source>
</evidence>
<dbReference type="InterPro" id="IPR035644">
    <property type="entry name" value="MraZ_C"/>
</dbReference>
<keyword evidence="4 7" id="KW-0805">Transcription regulation</keyword>
<keyword evidence="6 7" id="KW-0804">Transcription</keyword>
<feature type="domain" description="SpoVT-AbrB" evidence="8">
    <location>
        <begin position="6"/>
        <end position="53"/>
    </location>
</feature>
<reference evidence="10" key="1">
    <citation type="submission" date="2023-06" db="EMBL/GenBank/DDBJ databases">
        <authorList>
            <person name="Zeman M."/>
            <person name="Kubasova T."/>
            <person name="Jahodarova E."/>
            <person name="Nykrynova M."/>
            <person name="Rychlik I."/>
        </authorList>
    </citation>
    <scope>NUCLEOTIDE SEQUENCE</scope>
    <source>
        <strain evidence="10">ET15</strain>
        <strain evidence="9">ET37</strain>
    </source>
</reference>
<comment type="subunit">
    <text evidence="7">Forms oligomers.</text>
</comment>
<dbReference type="GO" id="GO:0000976">
    <property type="term" value="F:transcription cis-regulatory region binding"/>
    <property type="evidence" value="ECO:0007669"/>
    <property type="project" value="TreeGrafter"/>
</dbReference>
<dbReference type="CDD" id="cd16320">
    <property type="entry name" value="MraZ_N"/>
    <property type="match status" value="1"/>
</dbReference>
<evidence type="ECO:0000313" key="11">
    <source>
        <dbReference type="Proteomes" id="UP001167831"/>
    </source>
</evidence>
<gene>
    <name evidence="7 10" type="primary">mraZ</name>
    <name evidence="9" type="ORF">QVN81_11435</name>
    <name evidence="10" type="ORF">QVN84_09520</name>
</gene>
<feature type="domain" description="SpoVT-AbrB" evidence="8">
    <location>
        <begin position="83"/>
        <end position="126"/>
    </location>
</feature>
<evidence type="ECO:0000313" key="9">
    <source>
        <dbReference type="EMBL" id="MDN0023621.1"/>
    </source>
</evidence>
<dbReference type="GO" id="GO:2000143">
    <property type="term" value="P:negative regulation of DNA-templated transcription initiation"/>
    <property type="evidence" value="ECO:0007669"/>
    <property type="project" value="TreeGrafter"/>
</dbReference>
<sequence>MRFIGNIEARTDAKGRVFLPAVFRKELQPVSDDGLVLRKDVFQPCLVLYPASVWNEQMDVLRSRLNRWNAAHQQIFRQFVSDAEILTIDASGRILLPRRYLAMAGISQSVRFIGMGDTIEIWSSESLQAPFMDSTEFGAALETLMHGGSISTDESNTTDHR</sequence>
<dbReference type="GO" id="GO:0005737">
    <property type="term" value="C:cytoplasm"/>
    <property type="evidence" value="ECO:0007669"/>
    <property type="project" value="UniProtKB-UniRule"/>
</dbReference>
<keyword evidence="11" id="KW-1185">Reference proteome</keyword>
<dbReference type="EMBL" id="JAUEIF010000008">
    <property type="protein sequence ID" value="MDN0025752.1"/>
    <property type="molecule type" value="Genomic_DNA"/>
</dbReference>
<evidence type="ECO:0000256" key="1">
    <source>
        <dbReference type="ARBA" id="ARBA00013860"/>
    </source>
</evidence>
<dbReference type="AlphaFoldDB" id="A0AAW7JWP1"/>
<dbReference type="SUPFAM" id="SSF89447">
    <property type="entry name" value="AbrB/MazE/MraZ-like"/>
    <property type="match status" value="1"/>
</dbReference>
<dbReference type="PANTHER" id="PTHR34701">
    <property type="entry name" value="TRANSCRIPTIONAL REGULATOR MRAZ"/>
    <property type="match status" value="1"/>
</dbReference>
<keyword evidence="3" id="KW-0677">Repeat</keyword>
<evidence type="ECO:0000256" key="7">
    <source>
        <dbReference type="HAMAP-Rule" id="MF_01008"/>
    </source>
</evidence>
<evidence type="ECO:0000313" key="10">
    <source>
        <dbReference type="EMBL" id="MDN0025752.1"/>
    </source>
</evidence>
<dbReference type="EMBL" id="JAUEIE010000015">
    <property type="protein sequence ID" value="MDN0023621.1"/>
    <property type="molecule type" value="Genomic_DNA"/>
</dbReference>
<accession>A0AAW7JWP1</accession>
<organism evidence="10 12">
    <name type="scientific">Leyella lascolaii</name>
    <dbReference type="NCBI Taxonomy" id="1776379"/>
    <lineage>
        <taxon>Bacteria</taxon>
        <taxon>Pseudomonadati</taxon>
        <taxon>Bacteroidota</taxon>
        <taxon>Bacteroidia</taxon>
        <taxon>Bacteroidales</taxon>
        <taxon>Prevotellaceae</taxon>
        <taxon>Leyella</taxon>
    </lineage>
</organism>
<dbReference type="Proteomes" id="UP001168478">
    <property type="component" value="Unassembled WGS sequence"/>
</dbReference>
<dbReference type="InterPro" id="IPR035642">
    <property type="entry name" value="MraZ_N"/>
</dbReference>
<dbReference type="Pfam" id="PF02381">
    <property type="entry name" value="MraZ"/>
    <property type="match status" value="2"/>
</dbReference>
<dbReference type="Proteomes" id="UP001167831">
    <property type="component" value="Unassembled WGS sequence"/>
</dbReference>
<dbReference type="GO" id="GO:0003700">
    <property type="term" value="F:DNA-binding transcription factor activity"/>
    <property type="evidence" value="ECO:0007669"/>
    <property type="project" value="UniProtKB-UniRule"/>
</dbReference>
<dbReference type="InterPro" id="IPR020603">
    <property type="entry name" value="MraZ_dom"/>
</dbReference>